<organism evidence="3 4">
    <name type="scientific">Pelagirhabdus alkalitolerans</name>
    <dbReference type="NCBI Taxonomy" id="1612202"/>
    <lineage>
        <taxon>Bacteria</taxon>
        <taxon>Bacillati</taxon>
        <taxon>Bacillota</taxon>
        <taxon>Bacilli</taxon>
        <taxon>Bacillales</taxon>
        <taxon>Bacillaceae</taxon>
        <taxon>Pelagirhabdus</taxon>
    </lineage>
</organism>
<accession>A0A1G6JK11</accession>
<feature type="transmembrane region" description="Helical" evidence="1">
    <location>
        <begin position="7"/>
        <end position="31"/>
    </location>
</feature>
<dbReference type="RefSeq" id="WP_090795423.1">
    <property type="nucleotide sequence ID" value="NZ_FMYI01000005.1"/>
</dbReference>
<sequence length="140" mass="15322">MIRRKVEVALIVLGMVFFAFLAVSGVSMIMIHNDPEVATEMYEEFQVEMPAEEIPIYEEFVDSLFTNGVMVIVIGVIAVLAGGFGIFLFKGNKQPKPAAILLLMTGGLVGFLQFGIAIFGSVFYVISGLMGLLRKPKQEV</sequence>
<keyword evidence="4" id="KW-1185">Reference proteome</keyword>
<feature type="transmembrane region" description="Helical" evidence="1">
    <location>
        <begin position="101"/>
        <end position="126"/>
    </location>
</feature>
<protein>
    <recommendedName>
        <fullName evidence="2">DUF4064 domain-containing protein</fullName>
    </recommendedName>
</protein>
<evidence type="ECO:0000256" key="1">
    <source>
        <dbReference type="SAM" id="Phobius"/>
    </source>
</evidence>
<dbReference type="Pfam" id="PF13273">
    <property type="entry name" value="DUF4064"/>
    <property type="match status" value="1"/>
</dbReference>
<proteinExistence type="predicted"/>
<keyword evidence="1" id="KW-1133">Transmembrane helix</keyword>
<evidence type="ECO:0000259" key="2">
    <source>
        <dbReference type="Pfam" id="PF13273"/>
    </source>
</evidence>
<keyword evidence="1" id="KW-0472">Membrane</keyword>
<feature type="transmembrane region" description="Helical" evidence="1">
    <location>
        <begin position="69"/>
        <end position="89"/>
    </location>
</feature>
<gene>
    <name evidence="3" type="ORF">SAMN05421734_10568</name>
</gene>
<dbReference type="Proteomes" id="UP000242949">
    <property type="component" value="Unassembled WGS sequence"/>
</dbReference>
<dbReference type="EMBL" id="FMYI01000005">
    <property type="protein sequence ID" value="SDC19090.1"/>
    <property type="molecule type" value="Genomic_DNA"/>
</dbReference>
<evidence type="ECO:0000313" key="4">
    <source>
        <dbReference type="Proteomes" id="UP000242949"/>
    </source>
</evidence>
<dbReference type="AlphaFoldDB" id="A0A1G6JK11"/>
<reference evidence="4" key="1">
    <citation type="submission" date="2016-09" db="EMBL/GenBank/DDBJ databases">
        <authorList>
            <person name="Varghese N."/>
            <person name="Submissions S."/>
        </authorList>
    </citation>
    <scope>NUCLEOTIDE SEQUENCE [LARGE SCALE GENOMIC DNA]</scope>
    <source>
        <strain evidence="4">S5</strain>
    </source>
</reference>
<dbReference type="InterPro" id="IPR025273">
    <property type="entry name" value="DUF4064"/>
</dbReference>
<keyword evidence="1" id="KW-0812">Transmembrane</keyword>
<evidence type="ECO:0000313" key="3">
    <source>
        <dbReference type="EMBL" id="SDC19090.1"/>
    </source>
</evidence>
<feature type="domain" description="DUF4064" evidence="2">
    <location>
        <begin position="4"/>
        <end position="111"/>
    </location>
</feature>
<dbReference type="STRING" id="1612202.SAMN05421734_10568"/>
<name>A0A1G6JK11_9BACI</name>
<dbReference type="OrthoDB" id="2357232at2"/>